<dbReference type="PANTHER" id="PTHR42928">
    <property type="entry name" value="TRICARBOXYLATE-BINDING PROTEIN"/>
    <property type="match status" value="1"/>
</dbReference>
<reference evidence="4" key="1">
    <citation type="journal article" date="2019" name="Int. J. Syst. Evol. Microbiol.">
        <title>The Global Catalogue of Microorganisms (GCM) 10K type strain sequencing project: providing services to taxonomists for standard genome sequencing and annotation.</title>
        <authorList>
            <consortium name="The Broad Institute Genomics Platform"/>
            <consortium name="The Broad Institute Genome Sequencing Center for Infectious Disease"/>
            <person name="Wu L."/>
            <person name="Ma J."/>
        </authorList>
    </citation>
    <scope>NUCLEOTIDE SEQUENCE [LARGE SCALE GENOMIC DNA]</scope>
    <source>
        <strain evidence="4">NBRC 111756</strain>
    </source>
</reference>
<dbReference type="PIRSF" id="PIRSF017082">
    <property type="entry name" value="YflP"/>
    <property type="match status" value="1"/>
</dbReference>
<name>A0ABW2A5W2_9GAMM</name>
<sequence>MKLFASKVFQAVALAATLAFAGNAVADYPEKPVTLVSPYGPGGAADLAARTLANAASQYLGEDMIVVNKVGAAGVTGSTFVSRSRPDGYTLLLARVGSQAAVPAINPRIPYRWNDFTFLGLLEKNPFVLTVGTDSPYQSFDDLRQALSEGKSLSYASTGIGSLQHISMIMLQGELGLDSNSFTHIPYKGGGKAVAAVAGGHVDIFFQNMSGVIAGIESGQLRPLLITTDARSAQLPDTPTVAELDMPNLEQVVGWSALYGPPNLPTEIVDKWQAVLQQVSKDEQWQRQTNQLNSIPFVRDAAQTENFVRLQYDLFKAIVDRYQLAIN</sequence>
<keyword evidence="4" id="KW-1185">Reference proteome</keyword>
<keyword evidence="2" id="KW-0732">Signal</keyword>
<protein>
    <submittedName>
        <fullName evidence="3">Bug family tripartite tricarboxylate transporter substrate binding protein</fullName>
    </submittedName>
</protein>
<dbReference type="Gene3D" id="3.40.190.10">
    <property type="entry name" value="Periplasmic binding protein-like II"/>
    <property type="match status" value="1"/>
</dbReference>
<dbReference type="InterPro" id="IPR005064">
    <property type="entry name" value="BUG"/>
</dbReference>
<accession>A0ABW2A5W2</accession>
<feature type="chain" id="PRO_5046281659" evidence="2">
    <location>
        <begin position="27"/>
        <end position="327"/>
    </location>
</feature>
<evidence type="ECO:0000313" key="4">
    <source>
        <dbReference type="Proteomes" id="UP001596422"/>
    </source>
</evidence>
<evidence type="ECO:0000256" key="1">
    <source>
        <dbReference type="ARBA" id="ARBA00006987"/>
    </source>
</evidence>
<dbReference type="RefSeq" id="WP_379911241.1">
    <property type="nucleotide sequence ID" value="NZ_JBHSWE010000001.1"/>
</dbReference>
<dbReference type="Proteomes" id="UP001596422">
    <property type="component" value="Unassembled WGS sequence"/>
</dbReference>
<comment type="caution">
    <text evidence="3">The sequence shown here is derived from an EMBL/GenBank/DDBJ whole genome shotgun (WGS) entry which is preliminary data.</text>
</comment>
<organism evidence="3 4">
    <name type="scientific">Marinobacterium aestuariivivens</name>
    <dbReference type="NCBI Taxonomy" id="1698799"/>
    <lineage>
        <taxon>Bacteria</taxon>
        <taxon>Pseudomonadati</taxon>
        <taxon>Pseudomonadota</taxon>
        <taxon>Gammaproteobacteria</taxon>
        <taxon>Oceanospirillales</taxon>
        <taxon>Oceanospirillaceae</taxon>
        <taxon>Marinobacterium</taxon>
    </lineage>
</organism>
<dbReference type="Pfam" id="PF03401">
    <property type="entry name" value="TctC"/>
    <property type="match status" value="1"/>
</dbReference>
<gene>
    <name evidence="3" type="ORF">ACFQDL_24155</name>
</gene>
<dbReference type="EMBL" id="JBHSWE010000001">
    <property type="protein sequence ID" value="MFC6672825.1"/>
    <property type="molecule type" value="Genomic_DNA"/>
</dbReference>
<dbReference type="PANTHER" id="PTHR42928:SF5">
    <property type="entry name" value="BLR1237 PROTEIN"/>
    <property type="match status" value="1"/>
</dbReference>
<dbReference type="Gene3D" id="3.40.190.150">
    <property type="entry name" value="Bordetella uptake gene, domain 1"/>
    <property type="match status" value="1"/>
</dbReference>
<evidence type="ECO:0000313" key="3">
    <source>
        <dbReference type="EMBL" id="MFC6672825.1"/>
    </source>
</evidence>
<evidence type="ECO:0000256" key="2">
    <source>
        <dbReference type="SAM" id="SignalP"/>
    </source>
</evidence>
<feature type="signal peptide" evidence="2">
    <location>
        <begin position="1"/>
        <end position="26"/>
    </location>
</feature>
<proteinExistence type="inferred from homology"/>
<dbReference type="SUPFAM" id="SSF53850">
    <property type="entry name" value="Periplasmic binding protein-like II"/>
    <property type="match status" value="1"/>
</dbReference>
<dbReference type="InterPro" id="IPR042100">
    <property type="entry name" value="Bug_dom1"/>
</dbReference>
<comment type="similarity">
    <text evidence="1">Belongs to the UPF0065 (bug) family.</text>
</comment>
<dbReference type="CDD" id="cd07012">
    <property type="entry name" value="PBP2_Bug_TTT"/>
    <property type="match status" value="1"/>
</dbReference>